<reference evidence="1" key="1">
    <citation type="submission" date="2016-07" db="EMBL/GenBank/DDBJ databases">
        <title>Comparative genomics of the Campylobacter concisus group.</title>
        <authorList>
            <person name="Miller W.G."/>
            <person name="Yee E."/>
            <person name="Chapman M.H."/>
            <person name="Huynh S."/>
            <person name="Bono J.L."/>
            <person name="On S.L.W."/>
            <person name="StLeger J."/>
            <person name="Foster G."/>
            <person name="Parker C.T."/>
        </authorList>
    </citation>
    <scope>NUCLEOTIDE SEQUENCE</scope>
    <source>
        <strain evidence="1">525.92</strain>
    </source>
</reference>
<dbReference type="InterPro" id="IPR043132">
    <property type="entry name" value="BCAT-like_C"/>
</dbReference>
<evidence type="ECO:0000313" key="1">
    <source>
        <dbReference type="EMBL" id="EAT99416.2"/>
    </source>
</evidence>
<dbReference type="HOGENOM" id="CLU_114524_0_0_7"/>
<dbReference type="OrthoDB" id="1148709at2"/>
<organism evidence="1 2">
    <name type="scientific">Campylobacter curvus (strain 525.92)</name>
    <dbReference type="NCBI Taxonomy" id="360105"/>
    <lineage>
        <taxon>Bacteria</taxon>
        <taxon>Pseudomonadati</taxon>
        <taxon>Campylobacterota</taxon>
        <taxon>Epsilonproteobacteria</taxon>
        <taxon>Campylobacterales</taxon>
        <taxon>Campylobacteraceae</taxon>
        <taxon>Campylobacter</taxon>
    </lineage>
</organism>
<dbReference type="InterPro" id="IPR043131">
    <property type="entry name" value="BCAT-like_N"/>
</dbReference>
<accession>A7H132</accession>
<dbReference type="EMBL" id="CP000767">
    <property type="protein sequence ID" value="EAT99416.2"/>
    <property type="molecule type" value="Genomic_DNA"/>
</dbReference>
<name>A7H132_CAMC5</name>
<dbReference type="RefSeq" id="WP_009649887.1">
    <property type="nucleotide sequence ID" value="NC_009715.2"/>
</dbReference>
<dbReference type="STRING" id="360105.CCV52592_1310"/>
<dbReference type="SUPFAM" id="SSF56752">
    <property type="entry name" value="D-aminoacid aminotransferase-like PLP-dependent enzymes"/>
    <property type="match status" value="1"/>
</dbReference>
<dbReference type="Proteomes" id="UP000006380">
    <property type="component" value="Chromosome"/>
</dbReference>
<sequence length="192" mass="22246">MNYCKKSDLLFETIKILDFKPQNLKFHIKRAKVSADEALKFDFESCLDSPLAGLVRAKAIYDRGGNLKSVEYFAYEMRKFYEFRLVDVDFSYEKKFLDRSDIDAAKGAFSEIVMIKNGLVTDTSIANLAIFDDGWITPKSPLLRGTTRARLLEEGFLRQEDISVQRLLETKRFGIMNAMMGFLELKEFKFTR</sequence>
<proteinExistence type="predicted"/>
<keyword evidence="2" id="KW-1185">Reference proteome</keyword>
<dbReference type="GO" id="GO:0003824">
    <property type="term" value="F:catalytic activity"/>
    <property type="evidence" value="ECO:0007669"/>
    <property type="project" value="InterPro"/>
</dbReference>
<evidence type="ECO:0000313" key="2">
    <source>
        <dbReference type="Proteomes" id="UP000006380"/>
    </source>
</evidence>
<dbReference type="KEGG" id="ccv:CCV52592_1310"/>
<gene>
    <name evidence="1" type="ORF">CCV52592_1310</name>
</gene>
<dbReference type="Gene3D" id="3.20.10.10">
    <property type="entry name" value="D-amino Acid Aminotransferase, subunit A, domain 2"/>
    <property type="match status" value="1"/>
</dbReference>
<dbReference type="Gene3D" id="3.30.470.10">
    <property type="match status" value="1"/>
</dbReference>
<dbReference type="Pfam" id="PF01063">
    <property type="entry name" value="Aminotran_4"/>
    <property type="match status" value="1"/>
</dbReference>
<dbReference type="InterPro" id="IPR036038">
    <property type="entry name" value="Aminotransferase-like"/>
</dbReference>
<dbReference type="InterPro" id="IPR001544">
    <property type="entry name" value="Aminotrans_IV"/>
</dbReference>
<dbReference type="AlphaFoldDB" id="A7H132"/>
<evidence type="ECO:0008006" key="3">
    <source>
        <dbReference type="Google" id="ProtNLM"/>
    </source>
</evidence>
<protein>
    <recommendedName>
        <fullName evidence="3">Aminotransferase</fullName>
    </recommendedName>
</protein>